<comment type="caution">
    <text evidence="1">The sequence shown here is derived from an EMBL/GenBank/DDBJ whole genome shotgun (WGS) entry which is preliminary data.</text>
</comment>
<evidence type="ECO:0000313" key="2">
    <source>
        <dbReference type="Proteomes" id="UP000320674"/>
    </source>
</evidence>
<dbReference type="EMBL" id="SFAZ01000325">
    <property type="protein sequence ID" value="TRU67144.1"/>
    <property type="molecule type" value="Genomic_DNA"/>
</dbReference>
<dbReference type="InterPro" id="IPR038573">
    <property type="entry name" value="BrnT_sf"/>
</dbReference>
<proteinExistence type="predicted"/>
<dbReference type="Proteomes" id="UP000320674">
    <property type="component" value="Unassembled WGS sequence"/>
</dbReference>
<organism evidence="1 2">
    <name type="scientific">Microcystis viridis Mv_BB_P_19951000_S68D</name>
    <dbReference type="NCBI Taxonomy" id="2486270"/>
    <lineage>
        <taxon>Bacteria</taxon>
        <taxon>Bacillati</taxon>
        <taxon>Cyanobacteriota</taxon>
        <taxon>Cyanophyceae</taxon>
        <taxon>Oscillatoriophycideae</taxon>
        <taxon>Chroococcales</taxon>
        <taxon>Microcystaceae</taxon>
        <taxon>Microcystis</taxon>
    </lineage>
</organism>
<gene>
    <name evidence="1" type="ORF">EWV77_23185</name>
</gene>
<dbReference type="Pfam" id="PF04365">
    <property type="entry name" value="BrnT_toxin"/>
    <property type="match status" value="1"/>
</dbReference>
<name>A0A552H7B3_MICVR</name>
<protein>
    <submittedName>
        <fullName evidence="1">BrnT family toxin</fullName>
    </submittedName>
</protein>
<dbReference type="AlphaFoldDB" id="A0A552H7B3"/>
<sequence>MDESFEWDEDKNRLNQQKHDVSFELAQYAFFDPNRVIVQYLAHSQEENRFYCMGQVNEGIITVRFTYREGKVRIFGAGYWRRGRKLYEQQNNLY</sequence>
<evidence type="ECO:0000313" key="1">
    <source>
        <dbReference type="EMBL" id="TRU67144.1"/>
    </source>
</evidence>
<dbReference type="Gene3D" id="3.10.450.530">
    <property type="entry name" value="Ribonuclease toxin, BrnT, of type II toxin-antitoxin system"/>
    <property type="match status" value="1"/>
</dbReference>
<dbReference type="InterPro" id="IPR007460">
    <property type="entry name" value="BrnT_toxin"/>
</dbReference>
<accession>A0A552H7B3</accession>
<reference evidence="1 2" key="1">
    <citation type="submission" date="2019-01" db="EMBL/GenBank/DDBJ databases">
        <title>Coherence of Microcystis species and biogeography revealed through population genomics.</title>
        <authorList>
            <person name="Perez-Carrascal O.M."/>
            <person name="Terrat Y."/>
            <person name="Giani A."/>
            <person name="Fortin N."/>
            <person name="Tromas N."/>
            <person name="Shapiro B.J."/>
        </authorList>
    </citation>
    <scope>NUCLEOTIDE SEQUENCE [LARGE SCALE GENOMIC DNA]</scope>
    <source>
        <strain evidence="1">Mv_BB_P_19951000_S68D</strain>
    </source>
</reference>